<reference evidence="3 4" key="1">
    <citation type="journal article" date="2024" name="Int. J. Syst. Evol. Microbiol.">
        <title>Clostridium omnivorum sp. nov., isolated from anoxic soil under the treatment of reductive soil disinfestation.</title>
        <authorList>
            <person name="Ueki A."/>
            <person name="Tonouchi A."/>
            <person name="Kaku N."/>
            <person name="Honma S."/>
            <person name="Ueki K."/>
        </authorList>
    </citation>
    <scope>NUCLEOTIDE SEQUENCE [LARGE SCALE GENOMIC DNA]</scope>
    <source>
        <strain evidence="3 4">E14</strain>
    </source>
</reference>
<keyword evidence="4" id="KW-1185">Reference proteome</keyword>
<evidence type="ECO:0000313" key="4">
    <source>
        <dbReference type="Proteomes" id="UP001208567"/>
    </source>
</evidence>
<feature type="transmembrane region" description="Helical" evidence="1">
    <location>
        <begin position="28"/>
        <end position="48"/>
    </location>
</feature>
<keyword evidence="1" id="KW-0812">Transmembrane</keyword>
<protein>
    <recommendedName>
        <fullName evidence="2">SHOCT domain-containing protein</fullName>
    </recommendedName>
</protein>
<dbReference type="InterPro" id="IPR018649">
    <property type="entry name" value="SHOCT"/>
</dbReference>
<keyword evidence="1" id="KW-1133">Transmembrane helix</keyword>
<evidence type="ECO:0000313" key="3">
    <source>
        <dbReference type="EMBL" id="GLC32178.1"/>
    </source>
</evidence>
<dbReference type="Proteomes" id="UP001208567">
    <property type="component" value="Unassembled WGS sequence"/>
</dbReference>
<organism evidence="3 4">
    <name type="scientific">Clostridium omnivorum</name>
    <dbReference type="NCBI Taxonomy" id="1604902"/>
    <lineage>
        <taxon>Bacteria</taxon>
        <taxon>Bacillati</taxon>
        <taxon>Bacillota</taxon>
        <taxon>Clostridia</taxon>
        <taxon>Eubacteriales</taxon>
        <taxon>Clostridiaceae</taxon>
        <taxon>Clostridium</taxon>
    </lineage>
</organism>
<keyword evidence="1" id="KW-0472">Membrane</keyword>
<feature type="domain" description="SHOCT" evidence="2">
    <location>
        <begin position="247"/>
        <end position="274"/>
    </location>
</feature>
<name>A0ABQ5NAD1_9CLOT</name>
<evidence type="ECO:0000256" key="1">
    <source>
        <dbReference type="SAM" id="Phobius"/>
    </source>
</evidence>
<accession>A0ABQ5NAD1</accession>
<dbReference type="RefSeq" id="WP_264851487.1">
    <property type="nucleotide sequence ID" value="NZ_BRXR01000001.1"/>
</dbReference>
<evidence type="ECO:0000259" key="2">
    <source>
        <dbReference type="Pfam" id="PF09851"/>
    </source>
</evidence>
<dbReference type="EMBL" id="BRXR01000001">
    <property type="protein sequence ID" value="GLC32178.1"/>
    <property type="molecule type" value="Genomic_DNA"/>
</dbReference>
<comment type="caution">
    <text evidence="3">The sequence shown here is derived from an EMBL/GenBank/DDBJ whole genome shotgun (WGS) entry which is preliminary data.</text>
</comment>
<sequence length="278" mass="30635">MEVLIGLIMELIGFVLILKGCGRIEDGGGGMMIFGLILIASAAIPLVLSSNKQRKETNQKIDTYKSKTDIPSNARTIKYIEGMESINYFIKESQYYIWREANNIKLALNPINVINLATEVGQGKVMMFPIDKIQYYSIVGDAYTETNVKGGGSSLTGAVVGGVIAGGAGAVIGSRKEIKTETNRVDNRKTIITYSDNGTTRNIFFAPDAYETLLQLIPEKDINFINSNINSSASTQNKDDINNDVYDKIRQLAKLKDDGILTEEEFNSKKKVLLEKIS</sequence>
<gene>
    <name evidence="3" type="ORF">bsdE14_35880</name>
</gene>
<proteinExistence type="predicted"/>
<dbReference type="Pfam" id="PF09851">
    <property type="entry name" value="SHOCT"/>
    <property type="match status" value="1"/>
</dbReference>